<feature type="domain" description="Metallo-beta-lactamase" evidence="2">
    <location>
        <begin position="18"/>
        <end position="192"/>
    </location>
</feature>
<dbReference type="SUPFAM" id="SSF56281">
    <property type="entry name" value="Metallo-hydrolase/oxidoreductase"/>
    <property type="match status" value="1"/>
</dbReference>
<dbReference type="Gene3D" id="3.60.15.10">
    <property type="entry name" value="Ribonuclease Z/Hydroxyacylglutathione hydrolase-like"/>
    <property type="match status" value="1"/>
</dbReference>
<comment type="caution">
    <text evidence="3">The sequence shown here is derived from an EMBL/GenBank/DDBJ whole genome shotgun (WGS) entry which is preliminary data.</text>
</comment>
<dbReference type="GO" id="GO:0042781">
    <property type="term" value="F:3'-tRNA processing endoribonuclease activity"/>
    <property type="evidence" value="ECO:0007669"/>
    <property type="project" value="TreeGrafter"/>
</dbReference>
<dbReference type="Proteomes" id="UP000280307">
    <property type="component" value="Unassembled WGS sequence"/>
</dbReference>
<sequence>MPRMILLGTGTGLPDVDRGNTHMLWDGPGGPLLIDAGGATYERMLRAGLDPQRLAGIFLTHSHCDHINGLPGLLFSMRLGRRTTPIPIYGLEETLAIARASIEAMRVEYYVPPEWCPLDDGAALPLSDGWQLRTALTAHSRPCLALRFEDANGIAAVVYSADTEPCTAVQTLAAGARILIHEATTPNAFAGHTSPRQAGEVALAAGVERLVLVHFSPRWTMPAAQALTEIRTSGFLGTGEVGFDGQILEFEII</sequence>
<keyword evidence="3" id="KW-0378">Hydrolase</keyword>
<keyword evidence="1" id="KW-0255">Endonuclease</keyword>
<evidence type="ECO:0000313" key="4">
    <source>
        <dbReference type="Proteomes" id="UP000280307"/>
    </source>
</evidence>
<protein>
    <submittedName>
        <fullName evidence="3">MBL fold metallo-hydrolase</fullName>
    </submittedName>
</protein>
<dbReference type="Pfam" id="PF12706">
    <property type="entry name" value="Lactamase_B_2"/>
    <property type="match status" value="1"/>
</dbReference>
<accession>A0A426U6Y4</accession>
<dbReference type="AlphaFoldDB" id="A0A426U6Y4"/>
<organism evidence="3 4">
    <name type="scientific">Candidatus Viridilinea halotolerans</name>
    <dbReference type="NCBI Taxonomy" id="2491704"/>
    <lineage>
        <taxon>Bacteria</taxon>
        <taxon>Bacillati</taxon>
        <taxon>Chloroflexota</taxon>
        <taxon>Chloroflexia</taxon>
        <taxon>Chloroflexales</taxon>
        <taxon>Chloroflexineae</taxon>
        <taxon>Oscillochloridaceae</taxon>
        <taxon>Candidatus Viridilinea</taxon>
    </lineage>
</organism>
<proteinExistence type="predicted"/>
<dbReference type="PANTHER" id="PTHR46018">
    <property type="entry name" value="ZINC PHOSPHODIESTERASE ELAC PROTEIN 1"/>
    <property type="match status" value="1"/>
</dbReference>
<gene>
    <name evidence="3" type="ORF">EI684_04025</name>
</gene>
<keyword evidence="1" id="KW-0540">Nuclease</keyword>
<dbReference type="SMART" id="SM00849">
    <property type="entry name" value="Lactamase_B"/>
    <property type="match status" value="1"/>
</dbReference>
<dbReference type="InterPro" id="IPR036866">
    <property type="entry name" value="RibonucZ/Hydroxyglut_hydro"/>
</dbReference>
<evidence type="ECO:0000313" key="3">
    <source>
        <dbReference type="EMBL" id="RRR75758.1"/>
    </source>
</evidence>
<dbReference type="InterPro" id="IPR001279">
    <property type="entry name" value="Metallo-B-lactamas"/>
</dbReference>
<reference evidence="3 4" key="1">
    <citation type="submission" date="2018-12" db="EMBL/GenBank/DDBJ databases">
        <title>Genome Sequence of Candidatus Viridilinea halotolerans isolated from saline sulfide-rich spring.</title>
        <authorList>
            <person name="Grouzdev D.S."/>
            <person name="Burganskaya E.I."/>
            <person name="Krutkina M.S."/>
            <person name="Sukhacheva M.V."/>
            <person name="Gorlenko V.M."/>
        </authorList>
    </citation>
    <scope>NUCLEOTIDE SEQUENCE [LARGE SCALE GENOMIC DNA]</scope>
    <source>
        <strain evidence="3">Chok-6</strain>
    </source>
</reference>
<dbReference type="PANTHER" id="PTHR46018:SF2">
    <property type="entry name" value="ZINC PHOSPHODIESTERASE ELAC PROTEIN 1"/>
    <property type="match status" value="1"/>
</dbReference>
<name>A0A426U6Y4_9CHLR</name>
<dbReference type="EMBL" id="RSAS01000161">
    <property type="protein sequence ID" value="RRR75758.1"/>
    <property type="molecule type" value="Genomic_DNA"/>
</dbReference>
<evidence type="ECO:0000256" key="1">
    <source>
        <dbReference type="ARBA" id="ARBA00022759"/>
    </source>
</evidence>
<evidence type="ECO:0000259" key="2">
    <source>
        <dbReference type="SMART" id="SM00849"/>
    </source>
</evidence>